<dbReference type="EMBL" id="LMAZ01000001">
    <property type="protein sequence ID" value="RGP57041.1"/>
    <property type="molecule type" value="Genomic_DNA"/>
</dbReference>
<organism evidence="1 2">
    <name type="scientific">Pseudomonas abyssi</name>
    <dbReference type="NCBI Taxonomy" id="170540"/>
    <lineage>
        <taxon>Bacteria</taxon>
        <taxon>Pseudomonadati</taxon>
        <taxon>Pseudomonadota</taxon>
        <taxon>Gammaproteobacteria</taxon>
        <taxon>Pseudomonadales</taxon>
        <taxon>Pseudomonadaceae</taxon>
        <taxon>Pseudomonas</taxon>
    </lineage>
</organism>
<dbReference type="Proteomes" id="UP000265411">
    <property type="component" value="Unassembled WGS sequence"/>
</dbReference>
<evidence type="ECO:0000313" key="2">
    <source>
        <dbReference type="Proteomes" id="UP000265411"/>
    </source>
</evidence>
<sequence length="88" mass="9211">MINPKAGELLASSISATISEGFTVTTADGRPARLAVVDDAGNIVEAGPQVAQQAWAVCIQAQQNFWRGEGHLRVLSKPAEPIKKDAAA</sequence>
<reference evidence="1 2" key="1">
    <citation type="journal article" date="2018" name="Syst. Appl. Microbiol.">
        <title>Pseudomonas gallaeciensis sp. nov., isolated from crude-oil-contaminated intertidal sand samples after the Prestige oil spill.</title>
        <authorList>
            <person name="Mulet M."/>
            <person name="Sanchez D."/>
            <person name="Rodriguez A.C."/>
            <person name="Nogales B."/>
            <person name="Bosch R."/>
            <person name="Busquets A."/>
            <person name="Gomila M."/>
            <person name="Lalucat J."/>
            <person name="Garcia-Valdes E."/>
        </authorList>
    </citation>
    <scope>NUCLEOTIDE SEQUENCE [LARGE SCALE GENOMIC DNA]</scope>
    <source>
        <strain evidence="1 2">V113</strain>
    </source>
</reference>
<dbReference type="AlphaFoldDB" id="A0A395RA85"/>
<dbReference type="RefSeq" id="WP_118129775.1">
    <property type="nucleotide sequence ID" value="NZ_LMAZ01000001.1"/>
</dbReference>
<protein>
    <submittedName>
        <fullName evidence="1">Uncharacterized protein</fullName>
    </submittedName>
</protein>
<proteinExistence type="predicted"/>
<gene>
    <name evidence="1" type="ORF">ASB58_06820</name>
</gene>
<accession>A0A395RA85</accession>
<dbReference type="OrthoDB" id="6904624at2"/>
<name>A0A395RA85_9PSED</name>
<evidence type="ECO:0000313" key="1">
    <source>
        <dbReference type="EMBL" id="RGP57041.1"/>
    </source>
</evidence>
<comment type="caution">
    <text evidence="1">The sequence shown here is derived from an EMBL/GenBank/DDBJ whole genome shotgun (WGS) entry which is preliminary data.</text>
</comment>
<keyword evidence="2" id="KW-1185">Reference proteome</keyword>